<dbReference type="FunFam" id="3.10.450.50:FF:000003">
    <property type="entry name" value="Nuclear transport factor 2 family protein"/>
    <property type="match status" value="1"/>
</dbReference>
<dbReference type="SUPFAM" id="SSF54427">
    <property type="entry name" value="NTF2-like"/>
    <property type="match status" value="1"/>
</dbReference>
<evidence type="ECO:0000313" key="6">
    <source>
        <dbReference type="EMBL" id="KAK1314153.1"/>
    </source>
</evidence>
<feature type="domain" description="NTF2" evidence="5">
    <location>
        <begin position="15"/>
        <end position="129"/>
    </location>
</feature>
<keyword evidence="7" id="KW-1185">Reference proteome</keyword>
<dbReference type="CDD" id="cd00780">
    <property type="entry name" value="NTF2"/>
    <property type="match status" value="1"/>
</dbReference>
<evidence type="ECO:0000256" key="1">
    <source>
        <dbReference type="ARBA" id="ARBA00022884"/>
    </source>
</evidence>
<dbReference type="GO" id="GO:0005829">
    <property type="term" value="C:cytosol"/>
    <property type="evidence" value="ECO:0007669"/>
    <property type="project" value="TreeGrafter"/>
</dbReference>
<comment type="caution">
    <text evidence="6">The sequence shown here is derived from an EMBL/GenBank/DDBJ whole genome shotgun (WGS) entry which is preliminary data.</text>
</comment>
<dbReference type="CDD" id="cd00590">
    <property type="entry name" value="RRM_SF"/>
    <property type="match status" value="1"/>
</dbReference>
<dbReference type="InterPro" id="IPR035979">
    <property type="entry name" value="RBD_domain_sf"/>
</dbReference>
<dbReference type="PANTHER" id="PTHR10693">
    <property type="entry name" value="RAS GTPASE-ACTIVATING PROTEIN-BINDING PROTEIN"/>
    <property type="match status" value="1"/>
</dbReference>
<keyword evidence="1 2" id="KW-0694">RNA-binding</keyword>
<feature type="region of interest" description="Disordered" evidence="3">
    <location>
        <begin position="388"/>
        <end position="466"/>
    </location>
</feature>
<dbReference type="Proteomes" id="UP001180020">
    <property type="component" value="Unassembled WGS sequence"/>
</dbReference>
<dbReference type="EMBL" id="JAUJYO010000006">
    <property type="protein sequence ID" value="KAK1314153.1"/>
    <property type="molecule type" value="Genomic_DNA"/>
</dbReference>
<proteinExistence type="predicted"/>
<evidence type="ECO:0000313" key="7">
    <source>
        <dbReference type="Proteomes" id="UP001180020"/>
    </source>
</evidence>
<organism evidence="6 7">
    <name type="scientific">Acorus calamus</name>
    <name type="common">Sweet flag</name>
    <dbReference type="NCBI Taxonomy" id="4465"/>
    <lineage>
        <taxon>Eukaryota</taxon>
        <taxon>Viridiplantae</taxon>
        <taxon>Streptophyta</taxon>
        <taxon>Embryophyta</taxon>
        <taxon>Tracheophyta</taxon>
        <taxon>Spermatophyta</taxon>
        <taxon>Magnoliopsida</taxon>
        <taxon>Liliopsida</taxon>
        <taxon>Acoraceae</taxon>
        <taxon>Acorus</taxon>
    </lineage>
</organism>
<accession>A0AAV9EPJ0</accession>
<dbReference type="InterPro" id="IPR018222">
    <property type="entry name" value="Nuclear_transport_factor_2_euk"/>
</dbReference>
<dbReference type="SMART" id="SM00360">
    <property type="entry name" value="RRM"/>
    <property type="match status" value="1"/>
</dbReference>
<dbReference type="Gene3D" id="3.30.70.330">
    <property type="match status" value="1"/>
</dbReference>
<protein>
    <recommendedName>
        <fullName evidence="8">G3BP-like protein</fullName>
    </recommendedName>
</protein>
<dbReference type="GO" id="GO:0003729">
    <property type="term" value="F:mRNA binding"/>
    <property type="evidence" value="ECO:0007669"/>
    <property type="project" value="TreeGrafter"/>
</dbReference>
<dbReference type="InterPro" id="IPR012677">
    <property type="entry name" value="Nucleotide-bd_a/b_plait_sf"/>
</dbReference>
<dbReference type="GO" id="GO:1990904">
    <property type="term" value="C:ribonucleoprotein complex"/>
    <property type="evidence" value="ECO:0007669"/>
    <property type="project" value="TreeGrafter"/>
</dbReference>
<name>A0AAV9EPJ0_ACOCL</name>
<sequence>MATAFPGPVVSAVQVGSYFVGQYYQILQQQPEFVHRYYTDMSRLIRIDGSTSETANGMVQIHSQIMSLTFTGIEIKTAHFLESWDGGVLAMVCGLIRTKEFSNRRQFVQTFFLAPQEKGYFVLNDICQFLDEEPIHQLPAAMPVHGNFESNLNESDPVSEKVADYLPMEEVQSREFSNSDPVEENDVVDKYSIPEPQQQVSEVDNWVEETPVEEPVASIPAAMNTVRDLPPAPVPPAPVEEPVVEPTKHTYASILRAAKAQSGSFVAPQTSINRSAPMASDWKQVQQPASQQSYSAPIVAEKPSEGVEEAVAYEEEGECRSVYVRNLPPGVSVSELEQELLEFGRLRPDGVAIRNRKDAGICYAFVEFEDLVGVQNAIQGSPIQLGGRQVHIEERRPNSSSIRGGRRGRGRGGYQTETPRGRFGGGEYANSRPRGNGYNPRGTRQDRGSLGNQFSRNGHYQSEASS</sequence>
<dbReference type="InterPro" id="IPR002075">
    <property type="entry name" value="NTF2_dom"/>
</dbReference>
<dbReference type="Pfam" id="PF02136">
    <property type="entry name" value="NTF2"/>
    <property type="match status" value="1"/>
</dbReference>
<dbReference type="PROSITE" id="PS50177">
    <property type="entry name" value="NTF2_DOMAIN"/>
    <property type="match status" value="1"/>
</dbReference>
<dbReference type="Gene3D" id="3.10.450.50">
    <property type="match status" value="1"/>
</dbReference>
<dbReference type="PROSITE" id="PS50102">
    <property type="entry name" value="RRM"/>
    <property type="match status" value="1"/>
</dbReference>
<evidence type="ECO:0000256" key="3">
    <source>
        <dbReference type="SAM" id="MobiDB-lite"/>
    </source>
</evidence>
<dbReference type="SUPFAM" id="SSF54928">
    <property type="entry name" value="RNA-binding domain, RBD"/>
    <property type="match status" value="1"/>
</dbReference>
<reference evidence="6" key="1">
    <citation type="journal article" date="2023" name="Nat. Commun.">
        <title>Diploid and tetraploid genomes of Acorus and the evolution of monocots.</title>
        <authorList>
            <person name="Ma L."/>
            <person name="Liu K.W."/>
            <person name="Li Z."/>
            <person name="Hsiao Y.Y."/>
            <person name="Qi Y."/>
            <person name="Fu T."/>
            <person name="Tang G.D."/>
            <person name="Zhang D."/>
            <person name="Sun W.H."/>
            <person name="Liu D.K."/>
            <person name="Li Y."/>
            <person name="Chen G.Z."/>
            <person name="Liu X.D."/>
            <person name="Liao X.Y."/>
            <person name="Jiang Y.T."/>
            <person name="Yu X."/>
            <person name="Hao Y."/>
            <person name="Huang J."/>
            <person name="Zhao X.W."/>
            <person name="Ke S."/>
            <person name="Chen Y.Y."/>
            <person name="Wu W.L."/>
            <person name="Hsu J.L."/>
            <person name="Lin Y.F."/>
            <person name="Huang M.D."/>
            <person name="Li C.Y."/>
            <person name="Huang L."/>
            <person name="Wang Z.W."/>
            <person name="Zhao X."/>
            <person name="Zhong W.Y."/>
            <person name="Peng D.H."/>
            <person name="Ahmad S."/>
            <person name="Lan S."/>
            <person name="Zhang J.S."/>
            <person name="Tsai W.C."/>
            <person name="Van de Peer Y."/>
            <person name="Liu Z.J."/>
        </authorList>
    </citation>
    <scope>NUCLEOTIDE SEQUENCE</scope>
    <source>
        <strain evidence="6">CP</strain>
    </source>
</reference>
<dbReference type="AlphaFoldDB" id="A0AAV9EPJ0"/>
<dbReference type="InterPro" id="IPR000504">
    <property type="entry name" value="RRM_dom"/>
</dbReference>
<evidence type="ECO:0008006" key="8">
    <source>
        <dbReference type="Google" id="ProtNLM"/>
    </source>
</evidence>
<dbReference type="PANTHER" id="PTHR10693:SF58">
    <property type="entry name" value="OS02G0131700 PROTEIN"/>
    <property type="match status" value="1"/>
</dbReference>
<dbReference type="InterPro" id="IPR039539">
    <property type="entry name" value="Ras_GTPase_bind_prot"/>
</dbReference>
<dbReference type="Pfam" id="PF00076">
    <property type="entry name" value="RRM_1"/>
    <property type="match status" value="1"/>
</dbReference>
<reference evidence="6" key="2">
    <citation type="submission" date="2023-06" db="EMBL/GenBank/DDBJ databases">
        <authorList>
            <person name="Ma L."/>
            <person name="Liu K.-W."/>
            <person name="Li Z."/>
            <person name="Hsiao Y.-Y."/>
            <person name="Qi Y."/>
            <person name="Fu T."/>
            <person name="Tang G."/>
            <person name="Zhang D."/>
            <person name="Sun W.-H."/>
            <person name="Liu D.-K."/>
            <person name="Li Y."/>
            <person name="Chen G.-Z."/>
            <person name="Liu X.-D."/>
            <person name="Liao X.-Y."/>
            <person name="Jiang Y.-T."/>
            <person name="Yu X."/>
            <person name="Hao Y."/>
            <person name="Huang J."/>
            <person name="Zhao X.-W."/>
            <person name="Ke S."/>
            <person name="Chen Y.-Y."/>
            <person name="Wu W.-L."/>
            <person name="Hsu J.-L."/>
            <person name="Lin Y.-F."/>
            <person name="Huang M.-D."/>
            <person name="Li C.-Y."/>
            <person name="Huang L."/>
            <person name="Wang Z.-W."/>
            <person name="Zhao X."/>
            <person name="Zhong W.-Y."/>
            <person name="Peng D.-H."/>
            <person name="Ahmad S."/>
            <person name="Lan S."/>
            <person name="Zhang J.-S."/>
            <person name="Tsai W.-C."/>
            <person name="Van De Peer Y."/>
            <person name="Liu Z.-J."/>
        </authorList>
    </citation>
    <scope>NUCLEOTIDE SEQUENCE</scope>
    <source>
        <strain evidence="6">CP</strain>
        <tissue evidence="6">Leaves</tissue>
    </source>
</reference>
<evidence type="ECO:0000256" key="2">
    <source>
        <dbReference type="PROSITE-ProRule" id="PRU00176"/>
    </source>
</evidence>
<gene>
    <name evidence="6" type="ORF">QJS10_CPA06g00113</name>
</gene>
<feature type="compositionally biased region" description="Polar residues" evidence="3">
    <location>
        <begin position="450"/>
        <end position="466"/>
    </location>
</feature>
<dbReference type="InterPro" id="IPR032710">
    <property type="entry name" value="NTF2-like_dom_sf"/>
</dbReference>
<feature type="domain" description="RRM" evidence="4">
    <location>
        <begin position="320"/>
        <end position="397"/>
    </location>
</feature>
<evidence type="ECO:0000259" key="5">
    <source>
        <dbReference type="PROSITE" id="PS50177"/>
    </source>
</evidence>
<evidence type="ECO:0000259" key="4">
    <source>
        <dbReference type="PROSITE" id="PS50102"/>
    </source>
</evidence>